<evidence type="ECO:0000256" key="1">
    <source>
        <dbReference type="SAM" id="MobiDB-lite"/>
    </source>
</evidence>
<evidence type="ECO:0000313" key="2">
    <source>
        <dbReference type="EMBL" id="KAG5579323.1"/>
    </source>
</evidence>
<sequence length="84" mass="9728">MGGNEGICWWYVDTPVRMERRSDPWWFTEGSLMVWRKEDDSGEENEAEERKMMRVCDRDGDRGRSSGGATTIEGWSADHLSPKN</sequence>
<dbReference type="Proteomes" id="UP000824120">
    <property type="component" value="Chromosome 10"/>
</dbReference>
<accession>A0A9J5WTX6</accession>
<feature type="compositionally biased region" description="Basic and acidic residues" evidence="1">
    <location>
        <begin position="48"/>
        <end position="64"/>
    </location>
</feature>
<dbReference type="EMBL" id="JACXVP010000010">
    <property type="protein sequence ID" value="KAG5579323.1"/>
    <property type="molecule type" value="Genomic_DNA"/>
</dbReference>
<name>A0A9J5WTX6_SOLCO</name>
<reference evidence="2 3" key="1">
    <citation type="submission" date="2020-09" db="EMBL/GenBank/DDBJ databases">
        <title>De no assembly of potato wild relative species, Solanum commersonii.</title>
        <authorList>
            <person name="Cho K."/>
        </authorList>
    </citation>
    <scope>NUCLEOTIDE SEQUENCE [LARGE SCALE GENOMIC DNA]</scope>
    <source>
        <strain evidence="2">LZ3.2</strain>
        <tissue evidence="2">Leaf</tissue>
    </source>
</reference>
<keyword evidence="3" id="KW-1185">Reference proteome</keyword>
<protein>
    <submittedName>
        <fullName evidence="2">Uncharacterized protein</fullName>
    </submittedName>
</protein>
<dbReference type="AlphaFoldDB" id="A0A9J5WTX6"/>
<proteinExistence type="predicted"/>
<comment type="caution">
    <text evidence="2">The sequence shown here is derived from an EMBL/GenBank/DDBJ whole genome shotgun (WGS) entry which is preliminary data.</text>
</comment>
<gene>
    <name evidence="2" type="ORF">H5410_049950</name>
</gene>
<organism evidence="2 3">
    <name type="scientific">Solanum commersonii</name>
    <name type="common">Commerson's wild potato</name>
    <name type="synonym">Commerson's nightshade</name>
    <dbReference type="NCBI Taxonomy" id="4109"/>
    <lineage>
        <taxon>Eukaryota</taxon>
        <taxon>Viridiplantae</taxon>
        <taxon>Streptophyta</taxon>
        <taxon>Embryophyta</taxon>
        <taxon>Tracheophyta</taxon>
        <taxon>Spermatophyta</taxon>
        <taxon>Magnoliopsida</taxon>
        <taxon>eudicotyledons</taxon>
        <taxon>Gunneridae</taxon>
        <taxon>Pentapetalae</taxon>
        <taxon>asterids</taxon>
        <taxon>lamiids</taxon>
        <taxon>Solanales</taxon>
        <taxon>Solanaceae</taxon>
        <taxon>Solanoideae</taxon>
        <taxon>Solaneae</taxon>
        <taxon>Solanum</taxon>
    </lineage>
</organism>
<evidence type="ECO:0000313" key="3">
    <source>
        <dbReference type="Proteomes" id="UP000824120"/>
    </source>
</evidence>
<feature type="region of interest" description="Disordered" evidence="1">
    <location>
        <begin position="38"/>
        <end position="84"/>
    </location>
</feature>